<dbReference type="InterPro" id="IPR016186">
    <property type="entry name" value="C-type_lectin-like/link_sf"/>
</dbReference>
<dbReference type="PANTHER" id="PTHR45710:SF26">
    <property type="entry name" value="RH26557P"/>
    <property type="match status" value="1"/>
</dbReference>
<sequence length="197" mass="22705">MVVTAIECPNRTFKNSWYIISVDGWSWPRNRETCQSQGGDLVSMETEKEWNFMNDAIQRRNTKSFENKWSIGLTKEKKGGNWTWVHGRPLTICKWGQGEPSGEHDAAFIYKRSRNGERGVFGSGRTIWKNYDACICEISKDVTSASKTHQTNPLEAKRCEFAQDTPITPKFYEHHVLFYSSCSSFKGHVIKFQPTVH</sequence>
<name>A0A3M6V0F6_POCDA</name>
<dbReference type="Gene3D" id="3.10.100.10">
    <property type="entry name" value="Mannose-Binding Protein A, subunit A"/>
    <property type="match status" value="1"/>
</dbReference>
<evidence type="ECO:0000313" key="3">
    <source>
        <dbReference type="Proteomes" id="UP000275408"/>
    </source>
</evidence>
<keyword evidence="3" id="KW-1185">Reference proteome</keyword>
<dbReference type="PROSITE" id="PS50041">
    <property type="entry name" value="C_TYPE_LECTIN_2"/>
    <property type="match status" value="1"/>
</dbReference>
<dbReference type="EMBL" id="RCHS01000366">
    <property type="protein sequence ID" value="RMX59357.1"/>
    <property type="molecule type" value="Genomic_DNA"/>
</dbReference>
<accession>A0A3M6V0F6</accession>
<organism evidence="2 3">
    <name type="scientific">Pocillopora damicornis</name>
    <name type="common">Cauliflower coral</name>
    <name type="synonym">Millepora damicornis</name>
    <dbReference type="NCBI Taxonomy" id="46731"/>
    <lineage>
        <taxon>Eukaryota</taxon>
        <taxon>Metazoa</taxon>
        <taxon>Cnidaria</taxon>
        <taxon>Anthozoa</taxon>
        <taxon>Hexacorallia</taxon>
        <taxon>Scleractinia</taxon>
        <taxon>Astrocoeniina</taxon>
        <taxon>Pocilloporidae</taxon>
        <taxon>Pocillopora</taxon>
    </lineage>
</organism>
<evidence type="ECO:0000313" key="2">
    <source>
        <dbReference type="EMBL" id="RMX59357.1"/>
    </source>
</evidence>
<comment type="caution">
    <text evidence="2">The sequence shown here is derived from an EMBL/GenBank/DDBJ whole genome shotgun (WGS) entry which is preliminary data.</text>
</comment>
<reference evidence="2 3" key="1">
    <citation type="journal article" date="2018" name="Sci. Rep.">
        <title>Comparative analysis of the Pocillopora damicornis genome highlights role of immune system in coral evolution.</title>
        <authorList>
            <person name="Cunning R."/>
            <person name="Bay R.A."/>
            <person name="Gillette P."/>
            <person name="Baker A.C."/>
            <person name="Traylor-Knowles N."/>
        </authorList>
    </citation>
    <scope>NUCLEOTIDE SEQUENCE [LARGE SCALE GENOMIC DNA]</scope>
    <source>
        <strain evidence="2">RSMAS</strain>
        <tissue evidence="2">Whole animal</tissue>
    </source>
</reference>
<dbReference type="AlphaFoldDB" id="A0A3M6V0F6"/>
<proteinExistence type="predicted"/>
<dbReference type="InterPro" id="IPR016187">
    <property type="entry name" value="CTDL_fold"/>
</dbReference>
<gene>
    <name evidence="2" type="ORF">pdam_00025282</name>
</gene>
<dbReference type="SMART" id="SM00034">
    <property type="entry name" value="CLECT"/>
    <property type="match status" value="1"/>
</dbReference>
<dbReference type="OrthoDB" id="5988433at2759"/>
<dbReference type="InterPro" id="IPR050828">
    <property type="entry name" value="C-type_lectin/matrix_domain"/>
</dbReference>
<evidence type="ECO:0000259" key="1">
    <source>
        <dbReference type="PROSITE" id="PS50041"/>
    </source>
</evidence>
<dbReference type="Pfam" id="PF00059">
    <property type="entry name" value="Lectin_C"/>
    <property type="match status" value="1"/>
</dbReference>
<dbReference type="PANTHER" id="PTHR45710">
    <property type="entry name" value="C-TYPE LECTIN DOMAIN-CONTAINING PROTEIN 180"/>
    <property type="match status" value="1"/>
</dbReference>
<feature type="domain" description="C-type lectin" evidence="1">
    <location>
        <begin position="13"/>
        <end position="130"/>
    </location>
</feature>
<dbReference type="InterPro" id="IPR001304">
    <property type="entry name" value="C-type_lectin-like"/>
</dbReference>
<dbReference type="SUPFAM" id="SSF56436">
    <property type="entry name" value="C-type lectin-like"/>
    <property type="match status" value="1"/>
</dbReference>
<protein>
    <recommendedName>
        <fullName evidence="1">C-type lectin domain-containing protein</fullName>
    </recommendedName>
</protein>
<dbReference type="Proteomes" id="UP000275408">
    <property type="component" value="Unassembled WGS sequence"/>
</dbReference>